<evidence type="ECO:0000256" key="1">
    <source>
        <dbReference type="SAM" id="Phobius"/>
    </source>
</evidence>
<sequence length="115" mass="12389">MPDYYGNPYTGLNAGEPYVFLNFLDLAGAGFDEIIFSEPTSTAGYESDNHTVGWFNTKENPGGLIDPELCESGDSSCIVVPPSAVPEPATWAMLILGFGVVGTGMRRRRLTPRLA</sequence>
<evidence type="ECO:0000313" key="4">
    <source>
        <dbReference type="Proteomes" id="UP000776276"/>
    </source>
</evidence>
<comment type="caution">
    <text evidence="3">The sequence shown here is derived from an EMBL/GenBank/DDBJ whole genome shotgun (WGS) entry which is preliminary data.</text>
</comment>
<dbReference type="InterPro" id="IPR013424">
    <property type="entry name" value="Ice-binding_C"/>
</dbReference>
<dbReference type="NCBIfam" id="TIGR02595">
    <property type="entry name" value="PEP_CTERM"/>
    <property type="match status" value="1"/>
</dbReference>
<evidence type="ECO:0000259" key="2">
    <source>
        <dbReference type="Pfam" id="PF07589"/>
    </source>
</evidence>
<evidence type="ECO:0000313" key="3">
    <source>
        <dbReference type="EMBL" id="MBU3076332.1"/>
    </source>
</evidence>
<accession>A0ABS6BES3</accession>
<dbReference type="EMBL" id="JAHKRT010000001">
    <property type="protein sequence ID" value="MBU3076332.1"/>
    <property type="molecule type" value="Genomic_DNA"/>
</dbReference>
<dbReference type="NCBIfam" id="NF035944">
    <property type="entry name" value="PEPxxWA-CTERM"/>
    <property type="match status" value="1"/>
</dbReference>
<dbReference type="Proteomes" id="UP000776276">
    <property type="component" value="Unassembled WGS sequence"/>
</dbReference>
<dbReference type="Pfam" id="PF07589">
    <property type="entry name" value="PEP-CTERM"/>
    <property type="match status" value="1"/>
</dbReference>
<protein>
    <submittedName>
        <fullName evidence="3">PEPxxWA-CTERM sorting domain-containing protein</fullName>
    </submittedName>
</protein>
<keyword evidence="1" id="KW-1133">Transmembrane helix</keyword>
<keyword evidence="1" id="KW-0472">Membrane</keyword>
<name>A0ABS6BES3_9SPHN</name>
<keyword evidence="4" id="KW-1185">Reference proteome</keyword>
<gene>
    <name evidence="3" type="ORF">KOF26_00510</name>
</gene>
<feature type="transmembrane region" description="Helical" evidence="1">
    <location>
        <begin position="89"/>
        <end position="105"/>
    </location>
</feature>
<organism evidence="3 4">
    <name type="scientific">Sphingomonas quercus</name>
    <dbReference type="NCBI Taxonomy" id="2842451"/>
    <lineage>
        <taxon>Bacteria</taxon>
        <taxon>Pseudomonadati</taxon>
        <taxon>Pseudomonadota</taxon>
        <taxon>Alphaproteobacteria</taxon>
        <taxon>Sphingomonadales</taxon>
        <taxon>Sphingomonadaceae</taxon>
        <taxon>Sphingomonas</taxon>
    </lineage>
</organism>
<reference evidence="3 4" key="1">
    <citation type="submission" date="2021-06" db="EMBL/GenBank/DDBJ databases">
        <title>Sphingomonas sp. XMGL2, whole genome shotgun sequencing project.</title>
        <authorList>
            <person name="Zhao G."/>
            <person name="Shen L."/>
        </authorList>
    </citation>
    <scope>NUCLEOTIDE SEQUENCE [LARGE SCALE GENOMIC DNA]</scope>
    <source>
        <strain evidence="3 4">XMGL2</strain>
    </source>
</reference>
<feature type="domain" description="Ice-binding protein C-terminal" evidence="2">
    <location>
        <begin position="84"/>
        <end position="108"/>
    </location>
</feature>
<proteinExistence type="predicted"/>
<keyword evidence="1" id="KW-0812">Transmembrane</keyword>